<dbReference type="PROSITE" id="PS50244">
    <property type="entry name" value="S5A_REDUCTASE"/>
    <property type="match status" value="1"/>
</dbReference>
<feature type="transmembrane region" description="Helical" evidence="1">
    <location>
        <begin position="12"/>
        <end position="36"/>
    </location>
</feature>
<dbReference type="Pfam" id="PF06966">
    <property type="entry name" value="DUF1295"/>
    <property type="match status" value="2"/>
</dbReference>
<reference evidence="2 3" key="2">
    <citation type="submission" date="2020-02" db="EMBL/GenBank/DDBJ databases">
        <title>Erythrobacter dongmakensis sp. nov., isolated from a tidal mudflat.</title>
        <authorList>
            <person name="Kim I.S."/>
        </authorList>
    </citation>
    <scope>NUCLEOTIDE SEQUENCE [LARGE SCALE GENOMIC DNA]</scope>
    <source>
        <strain evidence="2 3">GH3-10</strain>
    </source>
</reference>
<dbReference type="Proteomes" id="UP000461409">
    <property type="component" value="Unassembled WGS sequence"/>
</dbReference>
<keyword evidence="3" id="KW-1185">Reference proteome</keyword>
<organism evidence="2 3">
    <name type="scientific">Aurantiacibacter rhizosphaerae</name>
    <dbReference type="NCBI Taxonomy" id="2691582"/>
    <lineage>
        <taxon>Bacteria</taxon>
        <taxon>Pseudomonadati</taxon>
        <taxon>Pseudomonadota</taxon>
        <taxon>Alphaproteobacteria</taxon>
        <taxon>Sphingomonadales</taxon>
        <taxon>Erythrobacteraceae</taxon>
        <taxon>Aurantiacibacter</taxon>
    </lineage>
</organism>
<dbReference type="InterPro" id="IPR010721">
    <property type="entry name" value="UstE-like"/>
</dbReference>
<reference evidence="2 3" key="1">
    <citation type="submission" date="2019-12" db="EMBL/GenBank/DDBJ databases">
        <authorList>
            <person name="Lee S.D."/>
        </authorList>
    </citation>
    <scope>NUCLEOTIDE SEQUENCE [LARGE SCALE GENOMIC DNA]</scope>
    <source>
        <strain evidence="2 3">GH3-10</strain>
    </source>
</reference>
<evidence type="ECO:0000256" key="1">
    <source>
        <dbReference type="SAM" id="Phobius"/>
    </source>
</evidence>
<evidence type="ECO:0000313" key="2">
    <source>
        <dbReference type="EMBL" id="MWV29291.1"/>
    </source>
</evidence>
<name>A0A844XFB2_9SPHN</name>
<dbReference type="EMBL" id="WUBR01000004">
    <property type="protein sequence ID" value="MWV29291.1"/>
    <property type="molecule type" value="Genomic_DNA"/>
</dbReference>
<evidence type="ECO:0000313" key="3">
    <source>
        <dbReference type="Proteomes" id="UP000461409"/>
    </source>
</evidence>
<keyword evidence="1" id="KW-1133">Transmembrane helix</keyword>
<protein>
    <submittedName>
        <fullName evidence="2">DUF1295 domain-containing protein</fullName>
    </submittedName>
</protein>
<dbReference type="RefSeq" id="WP_160486962.1">
    <property type="nucleotide sequence ID" value="NZ_WUBR01000004.1"/>
</dbReference>
<keyword evidence="1" id="KW-0812">Transmembrane</keyword>
<feature type="transmembrane region" description="Helical" evidence="1">
    <location>
        <begin position="122"/>
        <end position="145"/>
    </location>
</feature>
<dbReference type="PANTHER" id="PTHR32251">
    <property type="entry name" value="3-OXO-5-ALPHA-STEROID 4-DEHYDROGENASE"/>
    <property type="match status" value="1"/>
</dbReference>
<keyword evidence="1" id="KW-0472">Membrane</keyword>
<dbReference type="GO" id="GO:0016020">
    <property type="term" value="C:membrane"/>
    <property type="evidence" value="ECO:0007669"/>
    <property type="project" value="TreeGrafter"/>
</dbReference>
<dbReference type="Gene3D" id="1.20.120.1630">
    <property type="match status" value="1"/>
</dbReference>
<accession>A0A844XFB2</accession>
<proteinExistence type="predicted"/>
<feature type="transmembrane region" description="Helical" evidence="1">
    <location>
        <begin position="157"/>
        <end position="175"/>
    </location>
</feature>
<comment type="caution">
    <text evidence="2">The sequence shown here is derived from an EMBL/GenBank/DDBJ whole genome shotgun (WGS) entry which is preliminary data.</text>
</comment>
<dbReference type="AlphaFoldDB" id="A0A844XFB2"/>
<gene>
    <name evidence="2" type="ORF">GRF63_15405</name>
</gene>
<dbReference type="PANTHER" id="PTHR32251:SF17">
    <property type="entry name" value="STEROID 5-ALPHA REDUCTASE C-TERMINAL DOMAIN-CONTAINING PROTEIN"/>
    <property type="match status" value="1"/>
</dbReference>
<sequence length="301" mass="34189">MVEILSSWGWDVSFPTAVFIFCSLYVFTVVTIIWVIGLFQKNHSMMDGYYGWGYASVGWIAYLAAQPTSAIAALLLIMSSLHGARLGYYLSRRWVGYRAIGTGDARYAGFYKQLQPGYWWKSFLLVMHPQTIVIMVISLPTIYGITTDPDQSKTMPILGFVGMAIFGIGLYYEWLADGQLQAFKADKINKGRFDSEGRWIISGTPADVGTNAGTGKRYLETGVWALTRHPNYFGNTTVWWGLWLTCYAYHPDLWWTVAGPAFNTLMLTKILGTAFQDKFMGDRPEYKELMSKRGGFFPRFW</sequence>